<dbReference type="Pfam" id="PF00172">
    <property type="entry name" value="Zn_clus"/>
    <property type="match status" value="1"/>
</dbReference>
<proteinExistence type="predicted"/>
<dbReference type="Pfam" id="PF04082">
    <property type="entry name" value="Fungal_trans"/>
    <property type="match status" value="1"/>
</dbReference>
<dbReference type="PROSITE" id="PS50048">
    <property type="entry name" value="ZN2_CY6_FUNGAL_2"/>
    <property type="match status" value="1"/>
</dbReference>
<name>A0A6A6Q4D8_9PEZI</name>
<gene>
    <name evidence="4" type="ORF">BDY17DRAFT_87116</name>
</gene>
<dbReference type="PANTHER" id="PTHR31668:SF20">
    <property type="entry name" value="ZN(II)2CYS6 TRANSCRIPTION FACTOR (EUROFUNG)"/>
    <property type="match status" value="1"/>
</dbReference>
<dbReference type="InterPro" id="IPR007219">
    <property type="entry name" value="XnlR_reg_dom"/>
</dbReference>
<evidence type="ECO:0000256" key="2">
    <source>
        <dbReference type="ARBA" id="ARBA00023242"/>
    </source>
</evidence>
<dbReference type="RefSeq" id="XP_033593413.1">
    <property type="nucleotide sequence ID" value="XM_033738790.1"/>
</dbReference>
<dbReference type="CDD" id="cd12148">
    <property type="entry name" value="fungal_TF_MHR"/>
    <property type="match status" value="1"/>
</dbReference>
<dbReference type="OrthoDB" id="4132249at2759"/>
<evidence type="ECO:0000256" key="1">
    <source>
        <dbReference type="ARBA" id="ARBA00022723"/>
    </source>
</evidence>
<dbReference type="InterPro" id="IPR050797">
    <property type="entry name" value="Carb_Metab_Trans_Reg"/>
</dbReference>
<dbReference type="InterPro" id="IPR036864">
    <property type="entry name" value="Zn2-C6_fun-type_DNA-bd_sf"/>
</dbReference>
<dbReference type="EMBL" id="MU001632">
    <property type="protein sequence ID" value="KAF2486844.1"/>
    <property type="molecule type" value="Genomic_DNA"/>
</dbReference>
<dbReference type="PROSITE" id="PS00463">
    <property type="entry name" value="ZN2_CY6_FUNGAL_1"/>
    <property type="match status" value="1"/>
</dbReference>
<feature type="domain" description="Zn(2)-C6 fungal-type" evidence="3">
    <location>
        <begin position="18"/>
        <end position="50"/>
    </location>
</feature>
<dbReference type="GO" id="GO:0008270">
    <property type="term" value="F:zinc ion binding"/>
    <property type="evidence" value="ECO:0007669"/>
    <property type="project" value="InterPro"/>
</dbReference>
<evidence type="ECO:0000259" key="3">
    <source>
        <dbReference type="PROSITE" id="PS50048"/>
    </source>
</evidence>
<dbReference type="GO" id="GO:0006351">
    <property type="term" value="P:DNA-templated transcription"/>
    <property type="evidence" value="ECO:0007669"/>
    <property type="project" value="InterPro"/>
</dbReference>
<protein>
    <recommendedName>
        <fullName evidence="3">Zn(2)-C6 fungal-type domain-containing protein</fullName>
    </recommendedName>
</protein>
<dbReference type="SMART" id="SM00066">
    <property type="entry name" value="GAL4"/>
    <property type="match status" value="1"/>
</dbReference>
<dbReference type="GO" id="GO:0003677">
    <property type="term" value="F:DNA binding"/>
    <property type="evidence" value="ECO:0007669"/>
    <property type="project" value="InterPro"/>
</dbReference>
<reference evidence="4" key="1">
    <citation type="journal article" date="2020" name="Stud. Mycol.">
        <title>101 Dothideomycetes genomes: a test case for predicting lifestyles and emergence of pathogens.</title>
        <authorList>
            <person name="Haridas S."/>
            <person name="Albert R."/>
            <person name="Binder M."/>
            <person name="Bloem J."/>
            <person name="Labutti K."/>
            <person name="Salamov A."/>
            <person name="Andreopoulos B."/>
            <person name="Baker S."/>
            <person name="Barry K."/>
            <person name="Bills G."/>
            <person name="Bluhm B."/>
            <person name="Cannon C."/>
            <person name="Castanera R."/>
            <person name="Culley D."/>
            <person name="Daum C."/>
            <person name="Ezra D."/>
            <person name="Gonzalez J."/>
            <person name="Henrissat B."/>
            <person name="Kuo A."/>
            <person name="Liang C."/>
            <person name="Lipzen A."/>
            <person name="Lutzoni F."/>
            <person name="Magnuson J."/>
            <person name="Mondo S."/>
            <person name="Nolan M."/>
            <person name="Ohm R."/>
            <person name="Pangilinan J."/>
            <person name="Park H.-J."/>
            <person name="Ramirez L."/>
            <person name="Alfaro M."/>
            <person name="Sun H."/>
            <person name="Tritt A."/>
            <person name="Yoshinaga Y."/>
            <person name="Zwiers L.-H."/>
            <person name="Turgeon B."/>
            <person name="Goodwin S."/>
            <person name="Spatafora J."/>
            <person name="Crous P."/>
            <person name="Grigoriev I."/>
        </authorList>
    </citation>
    <scope>NUCLEOTIDE SEQUENCE</scope>
    <source>
        <strain evidence="4">CBS 113389</strain>
    </source>
</reference>
<keyword evidence="2" id="KW-0539">Nucleus</keyword>
<dbReference type="CDD" id="cd00067">
    <property type="entry name" value="GAL4"/>
    <property type="match status" value="1"/>
</dbReference>
<dbReference type="Proteomes" id="UP000799767">
    <property type="component" value="Unassembled WGS sequence"/>
</dbReference>
<dbReference type="GO" id="GO:0000981">
    <property type="term" value="F:DNA-binding transcription factor activity, RNA polymerase II-specific"/>
    <property type="evidence" value="ECO:0007669"/>
    <property type="project" value="InterPro"/>
</dbReference>
<dbReference type="PANTHER" id="PTHR31668">
    <property type="entry name" value="GLUCOSE TRANSPORT TRANSCRIPTION REGULATOR RGT1-RELATED-RELATED"/>
    <property type="match status" value="1"/>
</dbReference>
<keyword evidence="5" id="KW-1185">Reference proteome</keyword>
<dbReference type="SUPFAM" id="SSF57701">
    <property type="entry name" value="Zn2/Cys6 DNA-binding domain"/>
    <property type="match status" value="1"/>
</dbReference>
<evidence type="ECO:0000313" key="5">
    <source>
        <dbReference type="Proteomes" id="UP000799767"/>
    </source>
</evidence>
<evidence type="ECO:0000313" key="4">
    <source>
        <dbReference type="EMBL" id="KAF2486844.1"/>
    </source>
</evidence>
<accession>A0A6A6Q4D8</accession>
<dbReference type="Gene3D" id="4.10.240.10">
    <property type="entry name" value="Zn(2)-C6 fungal-type DNA-binding domain"/>
    <property type="match status" value="1"/>
</dbReference>
<dbReference type="GeneID" id="54479791"/>
<dbReference type="AlphaFoldDB" id="A0A6A6Q4D8"/>
<sequence>MESSRSSSEGPSDRSSKACDSCRRRKTKCIRREQSAACDKCTSIGLFCTFKYPVLKKGPKLGVARRATSSPEQESWLTYLESNNASTQPASTERVPTSRPSCLPDNMIAVCLGVFFTNVYPHAPLIDREDAQNMVLQVDTSVEAHCIILALCSLALLVSDDIALSTEAPASASSLSMQLCAHVIAKRRSGPNATQALTSAIIIDTFLACIYERSGDDDRAWFYLREATTLSHMLSMHRESYYTGINLHQSTRDRRLHWFLFAAERAHALRSYRPVTLHPTIHALTTYSSSADATQLIPFMRWVELCIVIDAQFLSIWNDEETTSLSIEWIFKVEQKLQLASLVLAACPADLVDVCCLQIWMNVLLWRLAFRKGLVSHAFNTGVLSLGYPCELASSVTRFVNDYPIETLRVHGHLLTKKLFDIACCVLDATAHEFHLQGYRDPHVDEQVNRLLLLVSKLPDTRQQYVSSLLSKIRSSRLESLHSFSSHASFSIVSAPNTSVLPSPTLSSASSSDDWVASPSSLTDIWLPAPPWNSTFQAEWTSADGGAQEYFDSLMEHETGCLTRTHYV</sequence>
<dbReference type="InterPro" id="IPR001138">
    <property type="entry name" value="Zn2Cys6_DnaBD"/>
</dbReference>
<keyword evidence="1" id="KW-0479">Metal-binding</keyword>
<organism evidence="4 5">
    <name type="scientific">Neohortaea acidophila</name>
    <dbReference type="NCBI Taxonomy" id="245834"/>
    <lineage>
        <taxon>Eukaryota</taxon>
        <taxon>Fungi</taxon>
        <taxon>Dikarya</taxon>
        <taxon>Ascomycota</taxon>
        <taxon>Pezizomycotina</taxon>
        <taxon>Dothideomycetes</taxon>
        <taxon>Dothideomycetidae</taxon>
        <taxon>Mycosphaerellales</taxon>
        <taxon>Teratosphaeriaceae</taxon>
        <taxon>Neohortaea</taxon>
    </lineage>
</organism>